<evidence type="ECO:0000313" key="4">
    <source>
        <dbReference type="Proteomes" id="UP000199699"/>
    </source>
</evidence>
<organism evidence="3 4">
    <name type="scientific">Micromonospora nigra</name>
    <dbReference type="NCBI Taxonomy" id="145857"/>
    <lineage>
        <taxon>Bacteria</taxon>
        <taxon>Bacillati</taxon>
        <taxon>Actinomycetota</taxon>
        <taxon>Actinomycetes</taxon>
        <taxon>Micromonosporales</taxon>
        <taxon>Micromonosporaceae</taxon>
        <taxon>Micromonospora</taxon>
    </lineage>
</organism>
<keyword evidence="2" id="KW-1133">Transmembrane helix</keyword>
<dbReference type="STRING" id="145857.GA0070616_2300"/>
<dbReference type="Proteomes" id="UP000199699">
    <property type="component" value="Unassembled WGS sequence"/>
</dbReference>
<dbReference type="AlphaFoldDB" id="A0A1C6RWC6"/>
<keyword evidence="2" id="KW-0472">Membrane</keyword>
<feature type="transmembrane region" description="Helical" evidence="2">
    <location>
        <begin position="81"/>
        <end position="105"/>
    </location>
</feature>
<accession>A0A1C6RWC6</accession>
<dbReference type="EMBL" id="FMHT01000003">
    <property type="protein sequence ID" value="SCL21434.1"/>
    <property type="molecule type" value="Genomic_DNA"/>
</dbReference>
<evidence type="ECO:0000256" key="2">
    <source>
        <dbReference type="SAM" id="Phobius"/>
    </source>
</evidence>
<protein>
    <submittedName>
        <fullName evidence="3">Uncharacterized protein</fullName>
    </submittedName>
</protein>
<feature type="transmembrane region" description="Helical" evidence="2">
    <location>
        <begin position="55"/>
        <end position="74"/>
    </location>
</feature>
<evidence type="ECO:0000256" key="1">
    <source>
        <dbReference type="SAM" id="MobiDB-lite"/>
    </source>
</evidence>
<evidence type="ECO:0000313" key="3">
    <source>
        <dbReference type="EMBL" id="SCL21434.1"/>
    </source>
</evidence>
<reference evidence="3 4" key="1">
    <citation type="submission" date="2016-06" db="EMBL/GenBank/DDBJ databases">
        <authorList>
            <person name="Kjaerup R.B."/>
            <person name="Dalgaard T.S."/>
            <person name="Juul-Madsen H.R."/>
        </authorList>
    </citation>
    <scope>NUCLEOTIDE SEQUENCE [LARGE SCALE GENOMIC DNA]</scope>
    <source>
        <strain evidence="3 4">DSM 43818</strain>
    </source>
</reference>
<keyword evidence="4" id="KW-1185">Reference proteome</keyword>
<sequence length="113" mass="11503">MSPRTPSGLFPASGPPRPTWREPHQVTGAGVAAGAAGAAGWLILFGLLGRSVPGYAWWTVVAGGLAWLVALLLVRSGDRGVATGIAIVTAGGWSVAAAAVAVRWATSGDWPMW</sequence>
<feature type="region of interest" description="Disordered" evidence="1">
    <location>
        <begin position="1"/>
        <end position="24"/>
    </location>
</feature>
<feature type="transmembrane region" description="Helical" evidence="2">
    <location>
        <begin position="26"/>
        <end position="49"/>
    </location>
</feature>
<keyword evidence="2" id="KW-0812">Transmembrane</keyword>
<name>A0A1C6RWC6_9ACTN</name>
<gene>
    <name evidence="3" type="ORF">GA0070616_2300</name>
</gene>
<dbReference type="RefSeq" id="WP_091080563.1">
    <property type="nucleotide sequence ID" value="NZ_FMHT01000003.1"/>
</dbReference>
<proteinExistence type="predicted"/>